<dbReference type="GeneID" id="27344437"/>
<dbReference type="GO" id="GO:0016491">
    <property type="term" value="F:oxidoreductase activity"/>
    <property type="evidence" value="ECO:0007669"/>
    <property type="project" value="InterPro"/>
</dbReference>
<dbReference type="InterPro" id="IPR015590">
    <property type="entry name" value="Aldehyde_DH_dom"/>
</dbReference>
<protein>
    <recommendedName>
        <fullName evidence="1">Aldehyde dehydrogenase domain-containing protein</fullName>
    </recommendedName>
</protein>
<dbReference type="HOGENOM" id="CLU_2527272_0_0_1"/>
<dbReference type="VEuPathDB" id="FungiDB:PV07_05243"/>
<dbReference type="SUPFAM" id="SSF53720">
    <property type="entry name" value="ALDH-like"/>
    <property type="match status" value="1"/>
</dbReference>
<proteinExistence type="predicted"/>
<dbReference type="Proteomes" id="UP000054466">
    <property type="component" value="Unassembled WGS sequence"/>
</dbReference>
<keyword evidence="3" id="KW-1185">Reference proteome</keyword>
<organism evidence="2 3">
    <name type="scientific">Cladophialophora immunda</name>
    <dbReference type="NCBI Taxonomy" id="569365"/>
    <lineage>
        <taxon>Eukaryota</taxon>
        <taxon>Fungi</taxon>
        <taxon>Dikarya</taxon>
        <taxon>Ascomycota</taxon>
        <taxon>Pezizomycotina</taxon>
        <taxon>Eurotiomycetes</taxon>
        <taxon>Chaetothyriomycetidae</taxon>
        <taxon>Chaetothyriales</taxon>
        <taxon>Herpotrichiellaceae</taxon>
        <taxon>Cladophialophora</taxon>
    </lineage>
</organism>
<dbReference type="InterPro" id="IPR016162">
    <property type="entry name" value="Ald_DH_N"/>
</dbReference>
<dbReference type="STRING" id="569365.A0A0D2CE65"/>
<gene>
    <name evidence="2" type="ORF">PV07_05243</name>
</gene>
<dbReference type="InterPro" id="IPR016161">
    <property type="entry name" value="Ald_DH/histidinol_DH"/>
</dbReference>
<dbReference type="Pfam" id="PF00171">
    <property type="entry name" value="Aldedh"/>
    <property type="match status" value="1"/>
</dbReference>
<feature type="domain" description="Aldehyde dehydrogenase" evidence="1">
    <location>
        <begin position="26"/>
        <end position="70"/>
    </location>
</feature>
<evidence type="ECO:0000313" key="2">
    <source>
        <dbReference type="EMBL" id="KIW29428.1"/>
    </source>
</evidence>
<dbReference type="RefSeq" id="XP_016249644.1">
    <property type="nucleotide sequence ID" value="XM_016392125.1"/>
</dbReference>
<reference evidence="2 3" key="1">
    <citation type="submission" date="2015-01" db="EMBL/GenBank/DDBJ databases">
        <title>The Genome Sequence of Cladophialophora immunda CBS83496.</title>
        <authorList>
            <consortium name="The Broad Institute Genomics Platform"/>
            <person name="Cuomo C."/>
            <person name="de Hoog S."/>
            <person name="Gorbushina A."/>
            <person name="Stielow B."/>
            <person name="Teixiera M."/>
            <person name="Abouelleil A."/>
            <person name="Chapman S.B."/>
            <person name="Priest M."/>
            <person name="Young S.K."/>
            <person name="Wortman J."/>
            <person name="Nusbaum C."/>
            <person name="Birren B."/>
        </authorList>
    </citation>
    <scope>NUCLEOTIDE SEQUENCE [LARGE SCALE GENOMIC DNA]</scope>
    <source>
        <strain evidence="2 3">CBS 83496</strain>
    </source>
</reference>
<name>A0A0D2CE65_9EURO</name>
<sequence length="84" mass="9090">MGSIGAKAEIDFGHFTNIVNDQPRHSERQYRGVDPTNKEALWDVPVASVADVDNAVEAASRAFASWSTLPGPLPMDGPWARSIP</sequence>
<dbReference type="AlphaFoldDB" id="A0A0D2CE65"/>
<dbReference type="EMBL" id="KN847042">
    <property type="protein sequence ID" value="KIW29428.1"/>
    <property type="molecule type" value="Genomic_DNA"/>
</dbReference>
<dbReference type="OrthoDB" id="310895at2759"/>
<evidence type="ECO:0000313" key="3">
    <source>
        <dbReference type="Proteomes" id="UP000054466"/>
    </source>
</evidence>
<dbReference type="Gene3D" id="3.40.605.10">
    <property type="entry name" value="Aldehyde Dehydrogenase, Chain A, domain 1"/>
    <property type="match status" value="1"/>
</dbReference>
<accession>A0A0D2CE65</accession>
<evidence type="ECO:0000259" key="1">
    <source>
        <dbReference type="Pfam" id="PF00171"/>
    </source>
</evidence>